<dbReference type="Gene3D" id="3.40.50.300">
    <property type="entry name" value="P-loop containing nucleotide triphosphate hydrolases"/>
    <property type="match status" value="2"/>
</dbReference>
<proteinExistence type="predicted"/>
<dbReference type="InterPro" id="IPR013701">
    <property type="entry name" value="Lhr-like_DEAD/DEAH_assoc"/>
</dbReference>
<keyword evidence="2" id="KW-0227">DNA damage</keyword>
<feature type="region of interest" description="Disordered" evidence="9">
    <location>
        <begin position="265"/>
        <end position="287"/>
    </location>
</feature>
<dbReference type="SMART" id="SM00490">
    <property type="entry name" value="HELICc"/>
    <property type="match status" value="1"/>
</dbReference>
<dbReference type="Proteomes" id="UP001596527">
    <property type="component" value="Unassembled WGS sequence"/>
</dbReference>
<keyword evidence="6" id="KW-0238">DNA-binding</keyword>
<keyword evidence="3 12" id="KW-0378">Hydrolase</keyword>
<keyword evidence="5" id="KW-0067">ATP-binding</keyword>
<evidence type="ECO:0000313" key="13">
    <source>
        <dbReference type="Proteomes" id="UP001596527"/>
    </source>
</evidence>
<evidence type="ECO:0000256" key="1">
    <source>
        <dbReference type="ARBA" id="ARBA00022741"/>
    </source>
</evidence>
<evidence type="ECO:0000256" key="3">
    <source>
        <dbReference type="ARBA" id="ARBA00022801"/>
    </source>
</evidence>
<evidence type="ECO:0000256" key="8">
    <source>
        <dbReference type="ARBA" id="ARBA00023235"/>
    </source>
</evidence>
<dbReference type="SUPFAM" id="SSF52540">
    <property type="entry name" value="P-loop containing nucleoside triphosphate hydrolases"/>
    <property type="match status" value="1"/>
</dbReference>
<dbReference type="InterPro" id="IPR045628">
    <property type="entry name" value="Lhr_WH_dom"/>
</dbReference>
<keyword evidence="13" id="KW-1185">Reference proteome</keyword>
<feature type="region of interest" description="Disordered" evidence="9">
    <location>
        <begin position="1343"/>
        <end position="1366"/>
    </location>
</feature>
<dbReference type="InterPro" id="IPR055367">
    <property type="entry name" value="WH4_Lhr"/>
</dbReference>
<protein>
    <submittedName>
        <fullName evidence="12">ATP-dependent helicase</fullName>
        <ecNumber evidence="12">3.6.4.-</ecNumber>
    </submittedName>
</protein>
<evidence type="ECO:0000256" key="7">
    <source>
        <dbReference type="ARBA" id="ARBA00023204"/>
    </source>
</evidence>
<dbReference type="Pfam" id="PF23234">
    <property type="entry name" value="WHD_4th_Lhr"/>
    <property type="match status" value="1"/>
</dbReference>
<dbReference type="InterPro" id="IPR011545">
    <property type="entry name" value="DEAD/DEAH_box_helicase_dom"/>
</dbReference>
<evidence type="ECO:0000256" key="6">
    <source>
        <dbReference type="ARBA" id="ARBA00023125"/>
    </source>
</evidence>
<evidence type="ECO:0000259" key="10">
    <source>
        <dbReference type="PROSITE" id="PS51192"/>
    </source>
</evidence>
<dbReference type="Pfam" id="PF08494">
    <property type="entry name" value="DEAD_assoc"/>
    <property type="match status" value="1"/>
</dbReference>
<keyword evidence="8" id="KW-0413">Isomerase</keyword>
<dbReference type="PROSITE" id="PS51192">
    <property type="entry name" value="HELICASE_ATP_BIND_1"/>
    <property type="match status" value="1"/>
</dbReference>
<dbReference type="Pfam" id="PF23235">
    <property type="entry name" value="WHD_3rd_Lhr"/>
    <property type="match status" value="1"/>
</dbReference>
<dbReference type="GO" id="GO:0016787">
    <property type="term" value="F:hydrolase activity"/>
    <property type="evidence" value="ECO:0007669"/>
    <property type="project" value="UniProtKB-KW"/>
</dbReference>
<dbReference type="Pfam" id="PF23236">
    <property type="entry name" value="WHD_2nd_Lhr"/>
    <property type="match status" value="1"/>
</dbReference>
<evidence type="ECO:0000256" key="5">
    <source>
        <dbReference type="ARBA" id="ARBA00022840"/>
    </source>
</evidence>
<organism evidence="12 13">
    <name type="scientific">Schaalia naturae</name>
    <dbReference type="NCBI Taxonomy" id="635203"/>
    <lineage>
        <taxon>Bacteria</taxon>
        <taxon>Bacillati</taxon>
        <taxon>Actinomycetota</taxon>
        <taxon>Actinomycetes</taxon>
        <taxon>Actinomycetales</taxon>
        <taxon>Actinomycetaceae</taxon>
        <taxon>Schaalia</taxon>
    </lineage>
</organism>
<feature type="domain" description="Helicase ATP-binding" evidence="10">
    <location>
        <begin position="38"/>
        <end position="239"/>
    </location>
</feature>
<dbReference type="PANTHER" id="PTHR47962:SF5">
    <property type="entry name" value="ATP-DEPENDENT HELICASE LHR-RELATED"/>
    <property type="match status" value="1"/>
</dbReference>
<feature type="domain" description="Helicase C-terminal" evidence="11">
    <location>
        <begin position="297"/>
        <end position="488"/>
    </location>
</feature>
<feature type="region of interest" description="Disordered" evidence="9">
    <location>
        <begin position="1143"/>
        <end position="1166"/>
    </location>
</feature>
<dbReference type="EC" id="3.6.4.-" evidence="12"/>
<dbReference type="GO" id="GO:0004386">
    <property type="term" value="F:helicase activity"/>
    <property type="evidence" value="ECO:0007669"/>
    <property type="project" value="UniProtKB-KW"/>
</dbReference>
<dbReference type="PANTHER" id="PTHR47962">
    <property type="entry name" value="ATP-DEPENDENT HELICASE LHR-RELATED-RELATED"/>
    <property type="match status" value="1"/>
</dbReference>
<dbReference type="SMART" id="SM00487">
    <property type="entry name" value="DEXDc"/>
    <property type="match status" value="1"/>
</dbReference>
<evidence type="ECO:0000313" key="12">
    <source>
        <dbReference type="EMBL" id="MFC7579797.1"/>
    </source>
</evidence>
<dbReference type="InterPro" id="IPR027417">
    <property type="entry name" value="P-loop_NTPase"/>
</dbReference>
<evidence type="ECO:0000256" key="2">
    <source>
        <dbReference type="ARBA" id="ARBA00022763"/>
    </source>
</evidence>
<dbReference type="Pfam" id="PF19306">
    <property type="entry name" value="WHD_Lhr"/>
    <property type="match status" value="1"/>
</dbReference>
<dbReference type="CDD" id="cd17922">
    <property type="entry name" value="DEXHc_LHR-like"/>
    <property type="match status" value="1"/>
</dbReference>
<dbReference type="InterPro" id="IPR055368">
    <property type="entry name" value="WH3_Lhr"/>
</dbReference>
<keyword evidence="4 12" id="KW-0347">Helicase</keyword>
<comment type="caution">
    <text evidence="12">The sequence shown here is derived from an EMBL/GenBank/DDBJ whole genome shotgun (WGS) entry which is preliminary data.</text>
</comment>
<feature type="compositionally biased region" description="Basic and acidic residues" evidence="9">
    <location>
        <begin position="1007"/>
        <end position="1018"/>
    </location>
</feature>
<evidence type="ECO:0000256" key="4">
    <source>
        <dbReference type="ARBA" id="ARBA00022806"/>
    </source>
</evidence>
<accession>A0ABW2SI40</accession>
<dbReference type="Pfam" id="PF00271">
    <property type="entry name" value="Helicase_C"/>
    <property type="match status" value="1"/>
</dbReference>
<feature type="compositionally biased region" description="Gly residues" evidence="9">
    <location>
        <begin position="278"/>
        <end position="287"/>
    </location>
</feature>
<dbReference type="Pfam" id="PF00270">
    <property type="entry name" value="DEAD"/>
    <property type="match status" value="1"/>
</dbReference>
<dbReference type="NCBIfam" id="NF007284">
    <property type="entry name" value="PRK09751.1"/>
    <property type="match status" value="1"/>
</dbReference>
<dbReference type="RefSeq" id="WP_380971296.1">
    <property type="nucleotide sequence ID" value="NZ_JBHTEF010000001.1"/>
</dbReference>
<feature type="region of interest" description="Disordered" evidence="9">
    <location>
        <begin position="125"/>
        <end position="147"/>
    </location>
</feature>
<dbReference type="PROSITE" id="PS51194">
    <property type="entry name" value="HELICASE_CTER"/>
    <property type="match status" value="1"/>
</dbReference>
<sequence length="1644" mass="171481">MGDTEGGRGVLGRFSPATRAWFEESFPQGPTPVQAEAWQAIAGGGDVLVVAPTGSGKTLAAFLWAIDRLMGGGEDPAPALGPAPSGTSGPRILYISPMKALGVDVSRNLRHPLAGISARREASGAPRADVRVGVRSGDTPSSERGRLLRHPPDILITTPESLYLMETSRAREILRGVDTVIVDEVHAVAGSKRGAHLAIGLERLDLLTGRPAQRIGLSATVRPREEAARFLGGARPVGIVAPPAAANLEVRIVVPVADMTDLAVRGGRGSPQTPAVPSGGGEAGGPGSIWPHVEAAILDQVMAHRSTIVFVNSRGLAEKLTARLNELHAERVVHPELTGPRPLDADSPAREPRTGGTFAHLALPPGAPSSGGAVPDIARAHHGSVSKERRELIEHDLKSGDLRCVVATSSLELGIDMGAVDLVIQVAAPPSVASGLQRAGRAGHQVGGTSQALVYPRTRRELIDAAVTVERMEDGLIEELRVPRNPLDVLAQQTVAAAVTASDPAVAGVSAASGGGPPEGPGLDVDDWFAAVRRAAPFHDLPRGVFDGVLDMLAGRYPSEAFSELRPRLVWDRATGTLRSRPGTRRLAVTSGGTIPDRGAYRVVLPEEEGARGAKRVGELDEEMVFESRVGDVITLGAATWRIQEITTDRVVVVPAPGRPSRLPFWHGDGPGRPAELGAAMGAFIREVGEAGAPKFGAAGLRLARTGLDDSARRNLQALLEEQRGATGVLPTDRTLVLERCRDEAGDWRLVLHSCFGRRVNAAWALAVGDRLRQRLGIDPQVMAADDGIVMLVPDTTGRLPGAEAFRFDPREIRQIVRDGVGQSALFAGRFRECAARALLLPRRNPGQRMPLWQQRQRAAQLLSVASGHPDFPILLEAARECLQDVYDLPALSALMGALEAGEVRIVEAETPVPSPFAQTLLFGYVADHVYDTDTPVAERRASLLALDTALLAELLGESDLAEILDPDVVARVGREIQRLTPERRARGPEGVADLLRVLGPLSADEVGRRLRSPGDRDGDADEDPGSAGAAEAERCLEALSSQRRAVRVMVGGEQRWAAVEELATLRDALGTPIPETVPVAFRGPGPGDPLGDLVRGYARTHGPFTAADVAARLGIGTAVASGLLERLRVGGEVVGVRIAHAAPGEAPDGGAAGGPRSDPAPGPGAARGWVSAGILRVLRLRSLAAARAATRPVDGAAYTRFLLDWQGVGAFSAAPGPMGEAPAVDPVEATEQAIDQLAGLALPASVWESAVLPARVPGYRPAILDQLVSSGAVVWCGAGRLGDEGGLVVLCPSDLAEELLPDPLPPPAASGPAGLPARVLDVLSDGGAYFPDQIARLLSEGADRPSAAAHSPDEPAAPPSSTEVGDGLRELMWSGYVTADTYAPVRAALTGGRTARAPRPARRRGRARVRLRAPIAHGGRWALVPRGGATPTARALAAAEGMVERYGVVARAHAVVEDLPGGFSAVIPVMRVLEDSGRVLRGRFVDGLGGAQFARRDAIDLLRSFEGRDAGRGAAGAVALSAVDPANPFGSALAWPDVAGAPEGGDGGGAATPARRAGAFVVIREGRAVAWIGRGGRALLTFTADPVALDEAAEALAGALRAGGAAPLTVETVDGAPVRSARAARSLRAAGFVETPKGLRLYP</sequence>
<keyword evidence="7" id="KW-0234">DNA repair</keyword>
<dbReference type="EMBL" id="JBHTEF010000001">
    <property type="protein sequence ID" value="MFC7579797.1"/>
    <property type="molecule type" value="Genomic_DNA"/>
</dbReference>
<name>A0ABW2SI40_9ACTO</name>
<evidence type="ECO:0000259" key="11">
    <source>
        <dbReference type="PROSITE" id="PS51194"/>
    </source>
</evidence>
<evidence type="ECO:0000256" key="9">
    <source>
        <dbReference type="SAM" id="MobiDB-lite"/>
    </source>
</evidence>
<dbReference type="InterPro" id="IPR055369">
    <property type="entry name" value="WH2_Lhr"/>
</dbReference>
<reference evidence="13" key="1">
    <citation type="journal article" date="2019" name="Int. J. Syst. Evol. Microbiol.">
        <title>The Global Catalogue of Microorganisms (GCM) 10K type strain sequencing project: providing services to taxonomists for standard genome sequencing and annotation.</title>
        <authorList>
            <consortium name="The Broad Institute Genomics Platform"/>
            <consortium name="The Broad Institute Genome Sequencing Center for Infectious Disease"/>
            <person name="Wu L."/>
            <person name="Ma J."/>
        </authorList>
    </citation>
    <scope>NUCLEOTIDE SEQUENCE [LARGE SCALE GENOMIC DNA]</scope>
    <source>
        <strain evidence="13">CCUG 56698</strain>
    </source>
</reference>
<dbReference type="InterPro" id="IPR014001">
    <property type="entry name" value="Helicase_ATP-bd"/>
</dbReference>
<dbReference type="InterPro" id="IPR052511">
    <property type="entry name" value="ATP-dep_Helicase"/>
</dbReference>
<dbReference type="InterPro" id="IPR001650">
    <property type="entry name" value="Helicase_C-like"/>
</dbReference>
<gene>
    <name evidence="12" type="ORF">ACFQWG_00940</name>
</gene>
<feature type="region of interest" description="Disordered" evidence="9">
    <location>
        <begin position="1007"/>
        <end position="1033"/>
    </location>
</feature>
<keyword evidence="1" id="KW-0547">Nucleotide-binding</keyword>